<dbReference type="RefSeq" id="WP_154399264.1">
    <property type="nucleotide sequence ID" value="NZ_WKMC01000162.1"/>
</dbReference>
<proteinExistence type="predicted"/>
<dbReference type="AlphaFoldDB" id="A0A7K0HT76"/>
<evidence type="ECO:0000313" key="3">
    <source>
        <dbReference type="Proteomes" id="UP000441358"/>
    </source>
</evidence>
<dbReference type="InterPro" id="IPR005094">
    <property type="entry name" value="Endonuclease_MobA/VirD2"/>
</dbReference>
<comment type="caution">
    <text evidence="2">The sequence shown here is derived from an EMBL/GenBank/DDBJ whole genome shotgun (WGS) entry which is preliminary data.</text>
</comment>
<dbReference type="EMBL" id="WKMC01000162">
    <property type="protein sequence ID" value="MRZ53047.1"/>
    <property type="molecule type" value="Genomic_DNA"/>
</dbReference>
<feature type="domain" description="MobA/VirD2-like nuclease" evidence="1">
    <location>
        <begin position="17"/>
        <end position="147"/>
    </location>
</feature>
<accession>A0A7K0HT76</accession>
<sequence>MMGDLKKRASFAKLVNYVNNPKKARLIDSKDVRLDDNTAIARSMQGQADDKPGRKLKNPVYHISLDFAHEDAPKLTDDLMVEIAREYMRRMGIVNTQYIVSRHTDREHQHLHIVANRVDNDGNTISASNDRVRNVKVCKALTREYGLHFSKGKMNVKRDRLRGKDKVKYQIYDAIKASLPHCNCWSDLCDRLAKQGIGVNFKYNRNEGKILGVSFTKDEISFSGSRID</sequence>
<reference evidence="2 3" key="1">
    <citation type="journal article" date="2019" name="Nat. Med.">
        <title>A library of human gut bacterial isolates paired with longitudinal multiomics data enables mechanistic microbiome research.</title>
        <authorList>
            <person name="Poyet M."/>
            <person name="Groussin M."/>
            <person name="Gibbons S.M."/>
            <person name="Avila-Pacheco J."/>
            <person name="Jiang X."/>
            <person name="Kearney S.M."/>
            <person name="Perrotta A.R."/>
            <person name="Berdy B."/>
            <person name="Zhao S."/>
            <person name="Lieberman T.D."/>
            <person name="Swanson P.K."/>
            <person name="Smith M."/>
            <person name="Roesemann S."/>
            <person name="Alexander J.E."/>
            <person name="Rich S.A."/>
            <person name="Livny J."/>
            <person name="Vlamakis H."/>
            <person name="Clish C."/>
            <person name="Bullock K."/>
            <person name="Deik A."/>
            <person name="Scott J."/>
            <person name="Pierce K.A."/>
            <person name="Xavier R.J."/>
            <person name="Alm E.J."/>
        </authorList>
    </citation>
    <scope>NUCLEOTIDE SEQUENCE [LARGE SCALE GENOMIC DNA]</scope>
    <source>
        <strain evidence="2 3">BIOML-A32</strain>
    </source>
</reference>
<feature type="non-terminal residue" evidence="2">
    <location>
        <position position="228"/>
    </location>
</feature>
<protein>
    <submittedName>
        <fullName evidence="2">Relaxase/mobilization nuclease domain-containing protein</fullName>
    </submittedName>
</protein>
<evidence type="ECO:0000313" key="2">
    <source>
        <dbReference type="EMBL" id="MRZ53047.1"/>
    </source>
</evidence>
<gene>
    <name evidence="2" type="ORF">GKD66_23170</name>
</gene>
<dbReference type="Pfam" id="PF03432">
    <property type="entry name" value="Relaxase"/>
    <property type="match status" value="1"/>
</dbReference>
<name>A0A7K0HT76_PARDI</name>
<organism evidence="2 3">
    <name type="scientific">Parabacteroides distasonis</name>
    <dbReference type="NCBI Taxonomy" id="823"/>
    <lineage>
        <taxon>Bacteria</taxon>
        <taxon>Pseudomonadati</taxon>
        <taxon>Bacteroidota</taxon>
        <taxon>Bacteroidia</taxon>
        <taxon>Bacteroidales</taxon>
        <taxon>Tannerellaceae</taxon>
        <taxon>Parabacteroides</taxon>
    </lineage>
</organism>
<evidence type="ECO:0000259" key="1">
    <source>
        <dbReference type="Pfam" id="PF03432"/>
    </source>
</evidence>
<dbReference type="Proteomes" id="UP000441358">
    <property type="component" value="Unassembled WGS sequence"/>
</dbReference>